<dbReference type="Pfam" id="PF24693">
    <property type="entry name" value="DUF7660"/>
    <property type="match status" value="1"/>
</dbReference>
<proteinExistence type="predicted"/>
<reference evidence="2 3" key="1">
    <citation type="submission" date="2024-09" db="EMBL/GenBank/DDBJ databases">
        <authorList>
            <person name="Sun Q."/>
            <person name="Mori K."/>
        </authorList>
    </citation>
    <scope>NUCLEOTIDE SEQUENCE [LARGE SCALE GENOMIC DNA]</scope>
    <source>
        <strain evidence="2 3">CCM 8545</strain>
    </source>
</reference>
<dbReference type="InterPro" id="IPR056077">
    <property type="entry name" value="DUF7660"/>
</dbReference>
<organism evidence="2 3">
    <name type="scientific">Thorsellia kenyensis</name>
    <dbReference type="NCBI Taxonomy" id="1549888"/>
    <lineage>
        <taxon>Bacteria</taxon>
        <taxon>Pseudomonadati</taxon>
        <taxon>Pseudomonadota</taxon>
        <taxon>Gammaproteobacteria</taxon>
        <taxon>Enterobacterales</taxon>
        <taxon>Thorselliaceae</taxon>
        <taxon>Thorsellia</taxon>
    </lineage>
</organism>
<accession>A0ABV6C721</accession>
<dbReference type="RefSeq" id="WP_385875693.1">
    <property type="nucleotide sequence ID" value="NZ_JBHLXE010000014.1"/>
</dbReference>
<comment type="caution">
    <text evidence="2">The sequence shown here is derived from an EMBL/GenBank/DDBJ whole genome shotgun (WGS) entry which is preliminary data.</text>
</comment>
<keyword evidence="3" id="KW-1185">Reference proteome</keyword>
<evidence type="ECO:0000259" key="1">
    <source>
        <dbReference type="Pfam" id="PF24693"/>
    </source>
</evidence>
<evidence type="ECO:0000313" key="2">
    <source>
        <dbReference type="EMBL" id="MFC0178757.1"/>
    </source>
</evidence>
<dbReference type="EMBL" id="JBHLXE010000014">
    <property type="protein sequence ID" value="MFC0178757.1"/>
    <property type="molecule type" value="Genomic_DNA"/>
</dbReference>
<gene>
    <name evidence="2" type="ORF">ACFFIT_01370</name>
</gene>
<dbReference type="Proteomes" id="UP001589758">
    <property type="component" value="Unassembled WGS sequence"/>
</dbReference>
<name>A0ABV6C721_9GAMM</name>
<protein>
    <recommendedName>
        <fullName evidence="1">DUF7660 domain-containing protein</fullName>
    </recommendedName>
</protein>
<feature type="domain" description="DUF7660" evidence="1">
    <location>
        <begin position="10"/>
        <end position="82"/>
    </location>
</feature>
<sequence length="82" mass="9713">MFNEINSIKNKADFLFFINKLKQSLENELESWVNNDLSSYLEALSDWIEGIEQFYINTKQPIPENISWKVFADILMAAKMYE</sequence>
<evidence type="ECO:0000313" key="3">
    <source>
        <dbReference type="Proteomes" id="UP001589758"/>
    </source>
</evidence>